<comment type="caution">
    <text evidence="2">The sequence shown here is derived from an EMBL/GenBank/DDBJ whole genome shotgun (WGS) entry which is preliminary data.</text>
</comment>
<dbReference type="Proteomes" id="UP000703269">
    <property type="component" value="Unassembled WGS sequence"/>
</dbReference>
<accession>A0A9P3GP98</accession>
<evidence type="ECO:0000313" key="3">
    <source>
        <dbReference type="Proteomes" id="UP000703269"/>
    </source>
</evidence>
<reference evidence="2 3" key="1">
    <citation type="submission" date="2021-08" db="EMBL/GenBank/DDBJ databases">
        <title>Draft Genome Sequence of Phanerochaete sordida strain YK-624.</title>
        <authorList>
            <person name="Mori T."/>
            <person name="Dohra H."/>
            <person name="Suzuki T."/>
            <person name="Kawagishi H."/>
            <person name="Hirai H."/>
        </authorList>
    </citation>
    <scope>NUCLEOTIDE SEQUENCE [LARGE SCALE GENOMIC DNA]</scope>
    <source>
        <strain evidence="2 3">YK-624</strain>
    </source>
</reference>
<organism evidence="2 3">
    <name type="scientific">Phanerochaete sordida</name>
    <dbReference type="NCBI Taxonomy" id="48140"/>
    <lineage>
        <taxon>Eukaryota</taxon>
        <taxon>Fungi</taxon>
        <taxon>Dikarya</taxon>
        <taxon>Basidiomycota</taxon>
        <taxon>Agaricomycotina</taxon>
        <taxon>Agaricomycetes</taxon>
        <taxon>Polyporales</taxon>
        <taxon>Phanerochaetaceae</taxon>
        <taxon>Phanerochaete</taxon>
    </lineage>
</organism>
<evidence type="ECO:0000313" key="2">
    <source>
        <dbReference type="EMBL" id="GJE99052.1"/>
    </source>
</evidence>
<name>A0A9P3GP98_9APHY</name>
<evidence type="ECO:0000256" key="1">
    <source>
        <dbReference type="SAM" id="MobiDB-lite"/>
    </source>
</evidence>
<proteinExistence type="predicted"/>
<sequence length="96" mass="10540">MSTSSLHRTERTGEPTSRARGQSPAKSDEWALQCCTAFCGAATNSMDHSGPRRGTPYRSDRARRVAGRLRAPLDVQITRDSLASTGRYHLSRTSCN</sequence>
<protein>
    <submittedName>
        <fullName evidence="2">Uncharacterized protein</fullName>
    </submittedName>
</protein>
<dbReference type="EMBL" id="BPQB01000099">
    <property type="protein sequence ID" value="GJE99052.1"/>
    <property type="molecule type" value="Genomic_DNA"/>
</dbReference>
<dbReference type="AlphaFoldDB" id="A0A9P3GP98"/>
<gene>
    <name evidence="2" type="ORF">PsYK624_152920</name>
</gene>
<keyword evidence="3" id="KW-1185">Reference proteome</keyword>
<feature type="region of interest" description="Disordered" evidence="1">
    <location>
        <begin position="42"/>
        <end position="61"/>
    </location>
</feature>
<feature type="region of interest" description="Disordered" evidence="1">
    <location>
        <begin position="1"/>
        <end position="29"/>
    </location>
</feature>